<keyword evidence="1" id="KW-0812">Transmembrane</keyword>
<accession>A0A0H2MGJ8</accession>
<keyword evidence="1" id="KW-1133">Transmembrane helix</keyword>
<protein>
    <submittedName>
        <fullName evidence="2">Uncharacterized protein</fullName>
    </submittedName>
</protein>
<name>A0A0H2MGJ8_9PROT</name>
<dbReference type="Proteomes" id="UP000035444">
    <property type="component" value="Unassembled WGS sequence"/>
</dbReference>
<reference evidence="2 3" key="1">
    <citation type="submission" date="2015-03" db="EMBL/GenBank/DDBJ databases">
        <title>Genome Sequence of Kiloniella spongiae MEBiC09566, isolated from a marine sponge.</title>
        <authorList>
            <person name="Shao Z."/>
            <person name="Wang L."/>
            <person name="Li X."/>
        </authorList>
    </citation>
    <scope>NUCLEOTIDE SEQUENCE [LARGE SCALE GENOMIC DNA]</scope>
    <source>
        <strain evidence="2 3">MEBiC09566</strain>
    </source>
</reference>
<comment type="caution">
    <text evidence="2">The sequence shown here is derived from an EMBL/GenBank/DDBJ whole genome shotgun (WGS) entry which is preliminary data.</text>
</comment>
<dbReference type="STRING" id="1489064.WH96_07655"/>
<dbReference type="EMBL" id="LAQL01000004">
    <property type="protein sequence ID" value="KLN61483.1"/>
    <property type="molecule type" value="Genomic_DNA"/>
</dbReference>
<gene>
    <name evidence="2" type="ORF">WH96_07655</name>
</gene>
<dbReference type="AlphaFoldDB" id="A0A0H2MGJ8"/>
<proteinExistence type="predicted"/>
<sequence>MLCYHCSSLRNIFHLFAMIPVFFLGMTVPAQAEVKSSEEGVITIEEEDCRRLMLHHPSDDVAYTSGVTKRGKKIVPADLNAQPIVLPEIIRIPITVDMFERYNIPANKANFEADAEIGVVEVHKNGDAFFNGQQLQSEEQRELSLKCQEILDRE</sequence>
<evidence type="ECO:0000313" key="2">
    <source>
        <dbReference type="EMBL" id="KLN61483.1"/>
    </source>
</evidence>
<feature type="transmembrane region" description="Helical" evidence="1">
    <location>
        <begin position="12"/>
        <end position="30"/>
    </location>
</feature>
<keyword evidence="3" id="KW-1185">Reference proteome</keyword>
<evidence type="ECO:0000256" key="1">
    <source>
        <dbReference type="SAM" id="Phobius"/>
    </source>
</evidence>
<evidence type="ECO:0000313" key="3">
    <source>
        <dbReference type="Proteomes" id="UP000035444"/>
    </source>
</evidence>
<keyword evidence="1" id="KW-0472">Membrane</keyword>
<organism evidence="2 3">
    <name type="scientific">Kiloniella spongiae</name>
    <dbReference type="NCBI Taxonomy" id="1489064"/>
    <lineage>
        <taxon>Bacteria</taxon>
        <taxon>Pseudomonadati</taxon>
        <taxon>Pseudomonadota</taxon>
        <taxon>Alphaproteobacteria</taxon>
        <taxon>Rhodospirillales</taxon>
        <taxon>Kiloniellaceae</taxon>
        <taxon>Kiloniella</taxon>
    </lineage>
</organism>